<accession>A0A2H4SWI9</accession>
<dbReference type="AlphaFoldDB" id="A0A2H4SWI9"/>
<dbReference type="GO" id="GO:0008270">
    <property type="term" value="F:zinc ion binding"/>
    <property type="evidence" value="ECO:0007669"/>
    <property type="project" value="InterPro"/>
</dbReference>
<protein>
    <submittedName>
        <fullName evidence="3">Fungal transcriptional regulatory</fullName>
    </submittedName>
</protein>
<evidence type="ECO:0000256" key="1">
    <source>
        <dbReference type="ARBA" id="ARBA00023242"/>
    </source>
</evidence>
<organism evidence="3 4">
    <name type="scientific">Cordyceps militaris</name>
    <name type="common">Caterpillar fungus</name>
    <name type="synonym">Clavaria militaris</name>
    <dbReference type="NCBI Taxonomy" id="73501"/>
    <lineage>
        <taxon>Eukaryota</taxon>
        <taxon>Fungi</taxon>
        <taxon>Dikarya</taxon>
        <taxon>Ascomycota</taxon>
        <taxon>Pezizomycotina</taxon>
        <taxon>Sordariomycetes</taxon>
        <taxon>Hypocreomycetidae</taxon>
        <taxon>Hypocreales</taxon>
        <taxon>Cordycipitaceae</taxon>
        <taxon>Cordyceps</taxon>
    </lineage>
</organism>
<feature type="domain" description="Zn(2)-C6 fungal-type" evidence="2">
    <location>
        <begin position="17"/>
        <end position="66"/>
    </location>
</feature>
<dbReference type="GO" id="GO:0000976">
    <property type="term" value="F:transcription cis-regulatory region binding"/>
    <property type="evidence" value="ECO:0007669"/>
    <property type="project" value="TreeGrafter"/>
</dbReference>
<dbReference type="GO" id="GO:0045944">
    <property type="term" value="P:positive regulation of transcription by RNA polymerase II"/>
    <property type="evidence" value="ECO:0007669"/>
    <property type="project" value="TreeGrafter"/>
</dbReference>
<dbReference type="VEuPathDB" id="FungiDB:CCM_09025"/>
<dbReference type="PROSITE" id="PS50048">
    <property type="entry name" value="ZN2_CY6_FUNGAL_2"/>
    <property type="match status" value="1"/>
</dbReference>
<dbReference type="VEuPathDB" id="FungiDB:A9K55_000400"/>
<dbReference type="GO" id="GO:0005634">
    <property type="term" value="C:nucleus"/>
    <property type="evidence" value="ECO:0007669"/>
    <property type="project" value="TreeGrafter"/>
</dbReference>
<sequence>MPVRRNTPLEKRRVKTGCVACRQRRRKCTRRGPCVLSFQTLTNGFLGDEKKPQCTGCESRKVACKYVNGSDPQSGTYAEIIFVTNDASPEKAAPSSETRGTAFARHSPRPSVCWQLPASSSSRTLTHHHHTTRSDWESYFDIELTEASQRDIALLRQFRYRTAPWLEAGDPDSAFGVAMMQTAQKCEPVQTLLVELASSHLRGDYNITRAHTARTELSDVAPELQPLADALIKLAETLCSGTRAWKRFVFQQGTPCSFQEPFKTLVCQQSRIDLAASILTCAPPMTTPDLYLLQHNATSRDHLILASPYNWALHHLTATLHFVFRRSADDLETARGSPDNPAAFSISGAPPNWQSLWLRSQAWYDTRPVEIQSLVDVGSIEVSRIDPTNAASFPIHLYSSAIAVQAAIFYHITALLLLQYKPRLLNIPGRRQHSTSPIWHARAIAGIVTSNDFPEQWDPIVISSILYTARDITHFAQQHAILACLQNITWQTGIPFDHEAEQLRAQWAAANLVESPPFR</sequence>
<dbReference type="OrthoDB" id="4475584at2759"/>
<dbReference type="InterPro" id="IPR001138">
    <property type="entry name" value="Zn2Cys6_DnaBD"/>
</dbReference>
<evidence type="ECO:0000259" key="2">
    <source>
        <dbReference type="PROSITE" id="PS50048"/>
    </source>
</evidence>
<gene>
    <name evidence="3" type="ORF">A9K55_000400</name>
</gene>
<keyword evidence="1" id="KW-0539">Nucleus</keyword>
<name>A0A2H4SWI9_CORMI</name>
<proteinExistence type="predicted"/>
<dbReference type="GO" id="GO:0000981">
    <property type="term" value="F:DNA-binding transcription factor activity, RNA polymerase II-specific"/>
    <property type="evidence" value="ECO:0007669"/>
    <property type="project" value="InterPro"/>
</dbReference>
<dbReference type="PANTHER" id="PTHR37534:SF4">
    <property type="entry name" value="ZN(II)2CYS6 TRANSCRIPTION FACTOR (EUROFUNG)"/>
    <property type="match status" value="1"/>
</dbReference>
<evidence type="ECO:0000313" key="4">
    <source>
        <dbReference type="Proteomes" id="UP000323067"/>
    </source>
</evidence>
<dbReference type="EMBL" id="CP023328">
    <property type="protein sequence ID" value="ATY67461.1"/>
    <property type="molecule type" value="Genomic_DNA"/>
</dbReference>
<reference evidence="3 4" key="1">
    <citation type="journal article" date="2017" name="BMC Genomics">
        <title>Chromosome level assembly and secondary metabolite potential of the parasitic fungus Cordyceps militaris.</title>
        <authorList>
            <person name="Kramer G.J."/>
            <person name="Nodwell J.R."/>
        </authorList>
    </citation>
    <scope>NUCLEOTIDE SEQUENCE [LARGE SCALE GENOMIC DNA]</scope>
    <source>
        <strain evidence="3 4">ATCC 34164</strain>
    </source>
</reference>
<dbReference type="Proteomes" id="UP000323067">
    <property type="component" value="Chromosome i"/>
</dbReference>
<dbReference type="SMART" id="SM00066">
    <property type="entry name" value="GAL4"/>
    <property type="match status" value="1"/>
</dbReference>
<evidence type="ECO:0000313" key="3">
    <source>
        <dbReference type="EMBL" id="ATY67461.1"/>
    </source>
</evidence>
<dbReference type="PANTHER" id="PTHR37534">
    <property type="entry name" value="TRANSCRIPTIONAL ACTIVATOR PROTEIN UGA3"/>
    <property type="match status" value="1"/>
</dbReference>